<dbReference type="InterPro" id="IPR035595">
    <property type="entry name" value="UDP_glycos_trans_CS"/>
</dbReference>
<evidence type="ECO:0000256" key="4">
    <source>
        <dbReference type="RuleBase" id="RU003718"/>
    </source>
</evidence>
<dbReference type="PaxDb" id="3847-GLYMA20G24360.2"/>
<sequence>MESFGEAAEILKAIFLPFISTSHLIPLVDIARLFAMHGVGVTVISISANAAIFQSSIDSDSTRGRSIRTHLVKFPPLPGLPEGTKLMEALFILQGQFQQLFHDMQPDFIVTDMFYPWTADAAADLGIPRLVYVGGASYVAHWAMNCVEQFALQTKGAYEEHYKKVMCTKSWSIGPVSLWVNQDDSDKACRGHAKEEGKGKEEGLLTWLDSKKRGICSLHSGHDFIWVVRKIDEGATRVFLEEFEKRVQESSKGYLIWGWAPQLVILEHPVTGGVVTHCGINTVFESVIASLPMVTWPIYADQFFNEKLLVDVLRIGGERMEKLE</sequence>
<dbReference type="InParanoid" id="A0A0R0EAS2"/>
<keyword evidence="7" id="KW-1185">Reference proteome</keyword>
<protein>
    <submittedName>
        <fullName evidence="5 6">Uncharacterized protein</fullName>
    </submittedName>
</protein>
<reference evidence="5 6" key="1">
    <citation type="journal article" date="2010" name="Nature">
        <title>Genome sequence of the palaeopolyploid soybean.</title>
        <authorList>
            <person name="Schmutz J."/>
            <person name="Cannon S.B."/>
            <person name="Schlueter J."/>
            <person name="Ma J."/>
            <person name="Mitros T."/>
            <person name="Nelson W."/>
            <person name="Hyten D.L."/>
            <person name="Song Q."/>
            <person name="Thelen J.J."/>
            <person name="Cheng J."/>
            <person name="Xu D."/>
            <person name="Hellsten U."/>
            <person name="May G.D."/>
            <person name="Yu Y."/>
            <person name="Sakurai T."/>
            <person name="Umezawa T."/>
            <person name="Bhattacharyya M.K."/>
            <person name="Sandhu D."/>
            <person name="Valliyodan B."/>
            <person name="Lindquist E."/>
            <person name="Peto M."/>
            <person name="Grant D."/>
            <person name="Shu S."/>
            <person name="Goodstein D."/>
            <person name="Barry K."/>
            <person name="Futrell-Griggs M."/>
            <person name="Abernathy B."/>
            <person name="Du J."/>
            <person name="Tian Z."/>
            <person name="Zhu L."/>
            <person name="Gill N."/>
            <person name="Joshi T."/>
            <person name="Libault M."/>
            <person name="Sethuraman A."/>
            <person name="Zhang X.-C."/>
            <person name="Shinozaki K."/>
            <person name="Nguyen H.T."/>
            <person name="Wing R.A."/>
            <person name="Cregan P."/>
            <person name="Specht J."/>
            <person name="Grimwood J."/>
            <person name="Rokhsar D."/>
            <person name="Stacey G."/>
            <person name="Shoemaker R.C."/>
            <person name="Jackson S.A."/>
        </authorList>
    </citation>
    <scope>NUCLEOTIDE SEQUENCE</scope>
    <source>
        <strain evidence="6">cv. Williams 82</strain>
        <tissue evidence="5">Callus</tissue>
    </source>
</reference>
<dbReference type="PANTHER" id="PTHR48047">
    <property type="entry name" value="GLYCOSYLTRANSFERASE"/>
    <property type="match status" value="1"/>
</dbReference>
<keyword evidence="2 4" id="KW-0328">Glycosyltransferase</keyword>
<dbReference type="EnsemblPlants" id="KRG90704">
    <property type="protein sequence ID" value="KRG90704"/>
    <property type="gene ID" value="GLYMA_20G109300"/>
</dbReference>
<evidence type="ECO:0000256" key="2">
    <source>
        <dbReference type="ARBA" id="ARBA00022676"/>
    </source>
</evidence>
<evidence type="ECO:0000313" key="7">
    <source>
        <dbReference type="Proteomes" id="UP000008827"/>
    </source>
</evidence>
<comment type="similarity">
    <text evidence="1 4">Belongs to the UDP-glycosyltransferase family.</text>
</comment>
<dbReference type="InterPro" id="IPR002213">
    <property type="entry name" value="UDP_glucos_trans"/>
</dbReference>
<evidence type="ECO:0000313" key="5">
    <source>
        <dbReference type="EMBL" id="KRG90704.1"/>
    </source>
</evidence>
<reference evidence="5" key="3">
    <citation type="submission" date="2018-07" db="EMBL/GenBank/DDBJ databases">
        <title>WGS assembly of Glycine max.</title>
        <authorList>
            <person name="Schmutz J."/>
            <person name="Cannon S."/>
            <person name="Schlueter J."/>
            <person name="Ma J."/>
            <person name="Mitros T."/>
            <person name="Nelson W."/>
            <person name="Hyten D."/>
            <person name="Song Q."/>
            <person name="Thelen J."/>
            <person name="Cheng J."/>
            <person name="Xu D."/>
            <person name="Hellsten U."/>
            <person name="May G."/>
            <person name="Yu Y."/>
            <person name="Sakurai T."/>
            <person name="Umezawa T."/>
            <person name="Bhattacharyya M."/>
            <person name="Sandhu D."/>
            <person name="Valliyodan B."/>
            <person name="Lindquist E."/>
            <person name="Peto M."/>
            <person name="Grant D."/>
            <person name="Shu S."/>
            <person name="Goodstein D."/>
            <person name="Barry K."/>
            <person name="Futrell-Griggs M."/>
            <person name="Abernathy B."/>
            <person name="Du J."/>
            <person name="Tian Z."/>
            <person name="Zhu L."/>
            <person name="Gill N."/>
            <person name="Joshi T."/>
            <person name="Libault M."/>
            <person name="Sethuraman A."/>
            <person name="Zhang X."/>
            <person name="Shinozaki K."/>
            <person name="Nguyen H."/>
            <person name="Wing R."/>
            <person name="Cregan P."/>
            <person name="Specht J."/>
            <person name="Grimwood J."/>
            <person name="Rokhsar D."/>
            <person name="Stacey G."/>
            <person name="Shoemaker R."/>
            <person name="Jackson S."/>
        </authorList>
    </citation>
    <scope>NUCLEOTIDE SEQUENCE</scope>
    <source>
        <tissue evidence="5">Callus</tissue>
    </source>
</reference>
<accession>A0A0R0EAS2</accession>
<dbReference type="SUPFAM" id="SSF53756">
    <property type="entry name" value="UDP-Glycosyltransferase/glycogen phosphorylase"/>
    <property type="match status" value="1"/>
</dbReference>
<dbReference type="EMBL" id="CM000853">
    <property type="protein sequence ID" value="KRG90704.1"/>
    <property type="molecule type" value="Genomic_DNA"/>
</dbReference>
<dbReference type="PANTHER" id="PTHR48047:SF135">
    <property type="entry name" value="GLYCOSYLTRANSFERASE"/>
    <property type="match status" value="1"/>
</dbReference>
<dbReference type="Gramene" id="KRG90704">
    <property type="protein sequence ID" value="KRG90704"/>
    <property type="gene ID" value="GLYMA_20G109300"/>
</dbReference>
<organism evidence="5">
    <name type="scientific">Glycine max</name>
    <name type="common">Soybean</name>
    <name type="synonym">Glycine hispida</name>
    <dbReference type="NCBI Taxonomy" id="3847"/>
    <lineage>
        <taxon>Eukaryota</taxon>
        <taxon>Viridiplantae</taxon>
        <taxon>Streptophyta</taxon>
        <taxon>Embryophyta</taxon>
        <taxon>Tracheophyta</taxon>
        <taxon>Spermatophyta</taxon>
        <taxon>Magnoliopsida</taxon>
        <taxon>eudicotyledons</taxon>
        <taxon>Gunneridae</taxon>
        <taxon>Pentapetalae</taxon>
        <taxon>rosids</taxon>
        <taxon>fabids</taxon>
        <taxon>Fabales</taxon>
        <taxon>Fabaceae</taxon>
        <taxon>Papilionoideae</taxon>
        <taxon>50 kb inversion clade</taxon>
        <taxon>NPAAA clade</taxon>
        <taxon>indigoferoid/millettioid clade</taxon>
        <taxon>Phaseoleae</taxon>
        <taxon>Glycine</taxon>
        <taxon>Glycine subgen. Soja</taxon>
    </lineage>
</organism>
<dbReference type="SMR" id="A0A0R0EAS2"/>
<dbReference type="Pfam" id="PF00201">
    <property type="entry name" value="UDPGT"/>
    <property type="match status" value="1"/>
</dbReference>
<dbReference type="CDD" id="cd03784">
    <property type="entry name" value="GT1_Gtf-like"/>
    <property type="match status" value="1"/>
</dbReference>
<evidence type="ECO:0000256" key="3">
    <source>
        <dbReference type="ARBA" id="ARBA00022679"/>
    </source>
</evidence>
<reference evidence="6" key="2">
    <citation type="submission" date="2018-02" db="UniProtKB">
        <authorList>
            <consortium name="EnsemblPlants"/>
        </authorList>
    </citation>
    <scope>IDENTIFICATION</scope>
    <source>
        <strain evidence="6">Williams 82</strain>
    </source>
</reference>
<dbReference type="Gene3D" id="3.40.50.2000">
    <property type="entry name" value="Glycogen Phosphorylase B"/>
    <property type="match status" value="2"/>
</dbReference>
<dbReference type="PROSITE" id="PS00375">
    <property type="entry name" value="UDPGT"/>
    <property type="match status" value="1"/>
</dbReference>
<evidence type="ECO:0000313" key="6">
    <source>
        <dbReference type="EnsemblPlants" id="KRG90704"/>
    </source>
</evidence>
<dbReference type="Proteomes" id="UP000008827">
    <property type="component" value="Chromosome 20"/>
</dbReference>
<proteinExistence type="inferred from homology"/>
<dbReference type="AlphaFoldDB" id="A0A0R0EAS2"/>
<dbReference type="GO" id="GO:0035251">
    <property type="term" value="F:UDP-glucosyltransferase activity"/>
    <property type="evidence" value="ECO:0000318"/>
    <property type="project" value="GO_Central"/>
</dbReference>
<name>A0A0R0EAS2_SOYBN</name>
<gene>
    <name evidence="5" type="ORF">GLYMA_20G109300</name>
</gene>
<keyword evidence="3 4" id="KW-0808">Transferase</keyword>
<evidence type="ECO:0000256" key="1">
    <source>
        <dbReference type="ARBA" id="ARBA00009995"/>
    </source>
</evidence>